<comment type="catalytic activity">
    <reaction evidence="6 7">
        <text>Release of N-terminal amino acids, preferentially methionine, from peptides and arylamides.</text>
        <dbReference type="EC" id="3.4.11.18"/>
    </reaction>
</comment>
<comment type="subunit">
    <text evidence="6">Monomer.</text>
</comment>
<keyword evidence="2 6" id="KW-0031">Aminopeptidase</keyword>
<dbReference type="KEGG" id="hha:Hhal_1467"/>
<evidence type="ECO:0000256" key="5">
    <source>
        <dbReference type="ARBA" id="ARBA00022801"/>
    </source>
</evidence>
<comment type="similarity">
    <text evidence="6">Belongs to the peptidase M24A family. Methionine aminopeptidase type 1 subfamily.</text>
</comment>
<dbReference type="InterPro" id="IPR001714">
    <property type="entry name" value="Pept_M24_MAP"/>
</dbReference>
<dbReference type="GO" id="GO:0006508">
    <property type="term" value="P:proteolysis"/>
    <property type="evidence" value="ECO:0007669"/>
    <property type="project" value="UniProtKB-KW"/>
</dbReference>
<keyword evidence="3 6" id="KW-0645">Protease</keyword>
<feature type="binding site" evidence="6">
    <location>
        <position position="264"/>
    </location>
    <ligand>
        <name>a divalent metal cation</name>
        <dbReference type="ChEBI" id="CHEBI:60240"/>
        <label>1</label>
    </ligand>
</feature>
<feature type="binding site" evidence="6">
    <location>
        <position position="108"/>
    </location>
    <ligand>
        <name>substrate</name>
    </ligand>
</feature>
<sequence length="284" mass="31488">MARSRGAGERVRRTPAGRRGRVGRVRMGRMSVPIKTAKEIEGMRRAGRMAASVLDRIAPHVEPGVTTEHLDALCHRYITEELGATPAPLNYRGFPKATCTSVNHVVCHGIPGPKKLKKGDILNIDVTVIDPEGWHGDTSRMFYVGEPSILARRLVETTRDCLWCGIEQVRPGATLGDIGYAVQRHAEEHNFSVVREYCGHGIGQSFHEEPQVLHYGQPGTGMRLEPGMTFTIEPMINAGRPATKLLRDQWTVVTKDRSLSAQWEHTLLVTEDGYEILTPAPDGR</sequence>
<feature type="binding site" evidence="6">
    <location>
        <position position="207"/>
    </location>
    <ligand>
        <name>substrate</name>
    </ligand>
</feature>
<dbReference type="SUPFAM" id="SSF55920">
    <property type="entry name" value="Creatinase/aminopeptidase"/>
    <property type="match status" value="1"/>
</dbReference>
<reference evidence="10" key="1">
    <citation type="submission" date="2006-12" db="EMBL/GenBank/DDBJ databases">
        <title>Complete sequence of Halorhodospira halophila SL1.</title>
        <authorList>
            <consortium name="US DOE Joint Genome Institute"/>
            <person name="Copeland A."/>
            <person name="Lucas S."/>
            <person name="Lapidus A."/>
            <person name="Barry K."/>
            <person name="Detter J.C."/>
            <person name="Glavina del Rio T."/>
            <person name="Hammon N."/>
            <person name="Israni S."/>
            <person name="Dalin E."/>
            <person name="Tice H."/>
            <person name="Pitluck S."/>
            <person name="Saunders E."/>
            <person name="Brettin T."/>
            <person name="Bruce D."/>
            <person name="Han C."/>
            <person name="Tapia R."/>
            <person name="Schmutz J."/>
            <person name="Larimer F."/>
            <person name="Land M."/>
            <person name="Hauser L."/>
            <person name="Kyrpides N."/>
            <person name="Mikhailova N."/>
            <person name="Hoff W."/>
            <person name="Richardson P."/>
        </authorList>
    </citation>
    <scope>NUCLEOTIDE SEQUENCE [LARGE SCALE GENOMIC DNA]</scope>
    <source>
        <strain evidence="10">DSM 244 / SL1</strain>
    </source>
</reference>
<feature type="binding site" evidence="6">
    <location>
        <position position="200"/>
    </location>
    <ligand>
        <name>a divalent metal cation</name>
        <dbReference type="ChEBI" id="CHEBI:60240"/>
        <label>2</label>
        <note>catalytic</note>
    </ligand>
</feature>
<name>A1WX22_HALHL</name>
<dbReference type="STRING" id="349124.Hhal_1467"/>
<dbReference type="InterPro" id="IPR002467">
    <property type="entry name" value="Pept_M24A_MAP1"/>
</dbReference>
<dbReference type="EMBL" id="CP000544">
    <property type="protein sequence ID" value="ABM62234.1"/>
    <property type="molecule type" value="Genomic_DNA"/>
</dbReference>
<dbReference type="PRINTS" id="PR00599">
    <property type="entry name" value="MAPEPTIDASE"/>
</dbReference>
<evidence type="ECO:0000313" key="9">
    <source>
        <dbReference type="EMBL" id="ABM62234.1"/>
    </source>
</evidence>
<dbReference type="eggNOG" id="COG0024">
    <property type="taxonomic scope" value="Bacteria"/>
</dbReference>
<dbReference type="InterPro" id="IPR000994">
    <property type="entry name" value="Pept_M24"/>
</dbReference>
<dbReference type="Proteomes" id="UP000000647">
    <property type="component" value="Chromosome"/>
</dbReference>
<dbReference type="HOGENOM" id="CLU_015857_0_0_6"/>
<feature type="domain" description="Peptidase M24" evidence="8">
    <location>
        <begin position="41"/>
        <end position="271"/>
    </location>
</feature>
<keyword evidence="4 6" id="KW-0479">Metal-binding</keyword>
<dbReference type="GO" id="GO:0004239">
    <property type="term" value="F:initiator methionyl aminopeptidase activity"/>
    <property type="evidence" value="ECO:0007669"/>
    <property type="project" value="UniProtKB-UniRule"/>
</dbReference>
<feature type="binding site" evidence="6">
    <location>
        <position position="264"/>
    </location>
    <ligand>
        <name>a divalent metal cation</name>
        <dbReference type="ChEBI" id="CHEBI:60240"/>
        <label>2</label>
        <note>catalytic</note>
    </ligand>
</feature>
<dbReference type="MEROPS" id="M24.001"/>
<comment type="function">
    <text evidence="1 6">Removes the N-terminal methionine from nascent proteins. The N-terminal methionine is often cleaved when the second residue in the primary sequence is small and uncharged (Met-Ala-, Cys, Gly, Pro, Ser, Thr, or Val). Requires deformylation of the N(alpha)-formylated initiator methionine before it can be hydrolyzed.</text>
</comment>
<dbReference type="PANTHER" id="PTHR43330:SF27">
    <property type="entry name" value="METHIONINE AMINOPEPTIDASE"/>
    <property type="match status" value="1"/>
</dbReference>
<evidence type="ECO:0000256" key="2">
    <source>
        <dbReference type="ARBA" id="ARBA00022438"/>
    </source>
</evidence>
<dbReference type="AlphaFoldDB" id="A1WX22"/>
<evidence type="ECO:0000256" key="1">
    <source>
        <dbReference type="ARBA" id="ARBA00002521"/>
    </source>
</evidence>
<dbReference type="SMR" id="A1WX22"/>
<dbReference type="GO" id="GO:0005829">
    <property type="term" value="C:cytosol"/>
    <property type="evidence" value="ECO:0007669"/>
    <property type="project" value="TreeGrafter"/>
</dbReference>
<keyword evidence="5 6" id="KW-0378">Hydrolase</keyword>
<dbReference type="HAMAP" id="MF_01974">
    <property type="entry name" value="MetAP_1"/>
    <property type="match status" value="1"/>
</dbReference>
<evidence type="ECO:0000256" key="6">
    <source>
        <dbReference type="HAMAP-Rule" id="MF_01974"/>
    </source>
</evidence>
<dbReference type="GO" id="GO:0046872">
    <property type="term" value="F:metal ion binding"/>
    <property type="evidence" value="ECO:0007669"/>
    <property type="project" value="UniProtKB-UniRule"/>
</dbReference>
<feature type="binding site" evidence="6">
    <location>
        <position position="137"/>
    </location>
    <ligand>
        <name>a divalent metal cation</name>
        <dbReference type="ChEBI" id="CHEBI:60240"/>
        <label>1</label>
    </ligand>
</feature>
<evidence type="ECO:0000256" key="3">
    <source>
        <dbReference type="ARBA" id="ARBA00022670"/>
    </source>
</evidence>
<feature type="binding site" evidence="6">
    <location>
        <position position="233"/>
    </location>
    <ligand>
        <name>a divalent metal cation</name>
        <dbReference type="ChEBI" id="CHEBI:60240"/>
        <label>2</label>
        <note>catalytic</note>
    </ligand>
</feature>
<comment type="cofactor">
    <cofactor evidence="6">
        <name>Co(2+)</name>
        <dbReference type="ChEBI" id="CHEBI:48828"/>
    </cofactor>
    <cofactor evidence="6">
        <name>Zn(2+)</name>
        <dbReference type="ChEBI" id="CHEBI:29105"/>
    </cofactor>
    <cofactor evidence="6">
        <name>Mn(2+)</name>
        <dbReference type="ChEBI" id="CHEBI:29035"/>
    </cofactor>
    <cofactor evidence="6">
        <name>Fe(2+)</name>
        <dbReference type="ChEBI" id="CHEBI:29033"/>
    </cofactor>
    <text evidence="6">Binds 2 divalent metal cations per subunit. Has a high-affinity and a low affinity metal-binding site. The true nature of the physiological cofactor is under debate. The enzyme is active with cobalt, zinc, manganese or divalent iron ions. Most likely, methionine aminopeptidases function as mononuclear Fe(2+)-metalloproteases under physiological conditions, and the catalytically relevant metal-binding site has been assigned to the histidine-containing high-affinity site.</text>
</comment>
<keyword evidence="10" id="KW-1185">Reference proteome</keyword>
<dbReference type="PANTHER" id="PTHR43330">
    <property type="entry name" value="METHIONINE AMINOPEPTIDASE"/>
    <property type="match status" value="1"/>
</dbReference>
<organism evidence="9 10">
    <name type="scientific">Halorhodospira halophila (strain DSM 244 / SL1)</name>
    <name type="common">Ectothiorhodospira halophila (strain DSM 244 / SL1)</name>
    <dbReference type="NCBI Taxonomy" id="349124"/>
    <lineage>
        <taxon>Bacteria</taxon>
        <taxon>Pseudomonadati</taxon>
        <taxon>Pseudomonadota</taxon>
        <taxon>Gammaproteobacteria</taxon>
        <taxon>Chromatiales</taxon>
        <taxon>Ectothiorhodospiraceae</taxon>
        <taxon>Halorhodospira</taxon>
    </lineage>
</organism>
<protein>
    <recommendedName>
        <fullName evidence="6 7">Methionine aminopeptidase</fullName>
        <shortName evidence="6">MAP</shortName>
        <shortName evidence="6">MetAP</shortName>
        <ecNumber evidence="6 7">3.4.11.18</ecNumber>
    </recommendedName>
    <alternativeName>
        <fullName evidence="6">Peptidase M</fullName>
    </alternativeName>
</protein>
<reference evidence="9 10" key="2">
    <citation type="journal article" date="2013" name="Stand. Genomic Sci.">
        <title>Complete genome sequence of Halorhodospira halophila SL1.</title>
        <authorList>
            <person name="Challacombe J.F."/>
            <person name="Majid S."/>
            <person name="Deole R."/>
            <person name="Brettin T.S."/>
            <person name="Bruce D."/>
            <person name="Delano S.F."/>
            <person name="Detter J.C."/>
            <person name="Gleasner C.D."/>
            <person name="Han C.S."/>
            <person name="Misra M."/>
            <person name="Reitenga K.G."/>
            <person name="Mikhailova N."/>
            <person name="Woyke T."/>
            <person name="Pitluck S."/>
            <person name="Nolan M."/>
            <person name="Land M.L."/>
            <person name="Saunders E."/>
            <person name="Tapia R."/>
            <person name="Lapidus A."/>
            <person name="Ivanova N."/>
            <person name="Hoff W.D."/>
        </authorList>
    </citation>
    <scope>NUCLEOTIDE SEQUENCE [LARGE SCALE GENOMIC DNA]</scope>
    <source>
        <strain evidence="10">DSM 244 / SL1</strain>
    </source>
</reference>
<dbReference type="NCBIfam" id="TIGR00500">
    <property type="entry name" value="met_pdase_I"/>
    <property type="match status" value="1"/>
</dbReference>
<evidence type="ECO:0000256" key="4">
    <source>
        <dbReference type="ARBA" id="ARBA00022723"/>
    </source>
</evidence>
<dbReference type="EC" id="3.4.11.18" evidence="6 7"/>
<proteinExistence type="inferred from homology"/>
<accession>A1WX22</accession>
<feature type="binding site" evidence="6">
    <location>
        <position position="137"/>
    </location>
    <ligand>
        <name>a divalent metal cation</name>
        <dbReference type="ChEBI" id="CHEBI:60240"/>
        <label>2</label>
        <note>catalytic</note>
    </ligand>
</feature>
<dbReference type="InterPro" id="IPR036005">
    <property type="entry name" value="Creatinase/aminopeptidase-like"/>
</dbReference>
<dbReference type="PROSITE" id="PS00680">
    <property type="entry name" value="MAP_1"/>
    <property type="match status" value="1"/>
</dbReference>
<dbReference type="Gene3D" id="3.90.230.10">
    <property type="entry name" value="Creatinase/methionine aminopeptidase superfamily"/>
    <property type="match status" value="1"/>
</dbReference>
<feature type="binding site" evidence="6">
    <location>
        <position position="125"/>
    </location>
    <ligand>
        <name>a divalent metal cation</name>
        <dbReference type="ChEBI" id="CHEBI:60240"/>
        <label>1</label>
    </ligand>
</feature>
<evidence type="ECO:0000313" key="10">
    <source>
        <dbReference type="Proteomes" id="UP000000647"/>
    </source>
</evidence>
<evidence type="ECO:0000256" key="7">
    <source>
        <dbReference type="RuleBase" id="RU003653"/>
    </source>
</evidence>
<gene>
    <name evidence="6" type="primary">map</name>
    <name evidence="9" type="ordered locus">Hhal_1467</name>
</gene>
<evidence type="ECO:0000259" key="8">
    <source>
        <dbReference type="Pfam" id="PF00557"/>
    </source>
</evidence>
<dbReference type="Pfam" id="PF00557">
    <property type="entry name" value="Peptidase_M24"/>
    <property type="match status" value="1"/>
</dbReference>
<dbReference type="GO" id="GO:0070006">
    <property type="term" value="F:metalloaminopeptidase activity"/>
    <property type="evidence" value="ECO:0007669"/>
    <property type="project" value="UniProtKB-UniRule"/>
</dbReference>
<dbReference type="CDD" id="cd01086">
    <property type="entry name" value="MetAP1"/>
    <property type="match status" value="1"/>
</dbReference>